<feature type="transmembrane region" description="Helical" evidence="7">
    <location>
        <begin position="110"/>
        <end position="127"/>
    </location>
</feature>
<dbReference type="PATRIC" id="fig|1094466.5.peg.1083"/>
<sequence>MATVRELNKWANAHTTIFTDIVRIALGAFLIFKGYQFVTQKNYLHEIFSHFKNFGSEMLIIHIVAFAHMVGGILIVFGLFTRRSVLIQIPILGYAFLLNFIETFNWSNTLQSGICLLLCLFFVYFGGGKHSADYNFKMEQ</sequence>
<reference evidence="8 9" key="1">
    <citation type="journal article" date="2012" name="J. Bacteriol.">
        <title>Complete Genome Sequence of Flavobacterium indicum GPSTA100-9T, Isolated from Warm Spring Water.</title>
        <authorList>
            <person name="Barbier P."/>
            <person name="Houel A."/>
            <person name="Loux V."/>
            <person name="Poulain J."/>
            <person name="Bernardet J.F."/>
            <person name="Touchon M."/>
            <person name="Duchaud E."/>
        </authorList>
    </citation>
    <scope>NUCLEOTIDE SEQUENCE [LARGE SCALE GENOMIC DNA]</scope>
    <source>
        <strain evidence="9">DSM 17447 / CIP 109464 / GPTSA100-9</strain>
    </source>
</reference>
<evidence type="ECO:0000256" key="4">
    <source>
        <dbReference type="ARBA" id="ARBA00022692"/>
    </source>
</evidence>
<dbReference type="Pfam" id="PF07681">
    <property type="entry name" value="DoxX"/>
    <property type="match status" value="1"/>
</dbReference>
<dbReference type="RefSeq" id="WP_014388196.1">
    <property type="nucleotide sequence ID" value="NC_017025.1"/>
</dbReference>
<evidence type="ECO:0000256" key="5">
    <source>
        <dbReference type="ARBA" id="ARBA00022989"/>
    </source>
</evidence>
<evidence type="ECO:0000256" key="2">
    <source>
        <dbReference type="ARBA" id="ARBA00006679"/>
    </source>
</evidence>
<dbReference type="EMBL" id="HE774682">
    <property type="protein sequence ID" value="CCG53069.1"/>
    <property type="molecule type" value="Genomic_DNA"/>
</dbReference>
<dbReference type="AlphaFoldDB" id="H8XV99"/>
<keyword evidence="6 7" id="KW-0472">Membrane</keyword>
<protein>
    <recommendedName>
        <fullName evidence="10">DoxX family protein</fullName>
    </recommendedName>
</protein>
<dbReference type="OrthoDB" id="680764at2"/>
<evidence type="ECO:0000256" key="6">
    <source>
        <dbReference type="ARBA" id="ARBA00023136"/>
    </source>
</evidence>
<evidence type="ECO:0000313" key="8">
    <source>
        <dbReference type="EMBL" id="CCG53069.1"/>
    </source>
</evidence>
<dbReference type="GO" id="GO:0005886">
    <property type="term" value="C:plasma membrane"/>
    <property type="evidence" value="ECO:0007669"/>
    <property type="project" value="UniProtKB-SubCell"/>
</dbReference>
<keyword evidence="9" id="KW-1185">Reference proteome</keyword>
<keyword evidence="3" id="KW-1003">Cell membrane</keyword>
<feature type="transmembrane region" description="Helical" evidence="7">
    <location>
        <begin position="21"/>
        <end position="38"/>
    </location>
</feature>
<dbReference type="Proteomes" id="UP000007599">
    <property type="component" value="Chromosome I"/>
</dbReference>
<evidence type="ECO:0000256" key="7">
    <source>
        <dbReference type="SAM" id="Phobius"/>
    </source>
</evidence>
<comment type="subcellular location">
    <subcellularLocation>
        <location evidence="1">Cell membrane</location>
        <topology evidence="1">Multi-pass membrane protein</topology>
    </subcellularLocation>
</comment>
<feature type="transmembrane region" description="Helical" evidence="7">
    <location>
        <begin position="85"/>
        <end position="104"/>
    </location>
</feature>
<name>H8XV99_FLAIG</name>
<organism evidence="8 9">
    <name type="scientific">Flavobacterium indicum (strain DSM 17447 / CIP 109464 / GPTSA100-9)</name>
    <dbReference type="NCBI Taxonomy" id="1094466"/>
    <lineage>
        <taxon>Bacteria</taxon>
        <taxon>Pseudomonadati</taxon>
        <taxon>Bacteroidota</taxon>
        <taxon>Flavobacteriia</taxon>
        <taxon>Flavobacteriales</taxon>
        <taxon>Flavobacteriaceae</taxon>
        <taxon>Flavobacterium</taxon>
    </lineage>
</organism>
<reference evidence="9" key="2">
    <citation type="submission" date="2012-03" db="EMBL/GenBank/DDBJ databases">
        <title>Complete genome sequence of Flavobacterium indicum GPTSA100-9T, isolated from warm spring water.</title>
        <authorList>
            <person name="Barbier P."/>
            <person name="Houel A."/>
            <person name="Loux V."/>
            <person name="Poulain J."/>
            <person name="Bernardet J.-F."/>
            <person name="Touchon M."/>
            <person name="Duchaud E."/>
        </authorList>
    </citation>
    <scope>NUCLEOTIDE SEQUENCE [LARGE SCALE GENOMIC DNA]</scope>
    <source>
        <strain evidence="9">DSM 17447 / CIP 109464 / GPTSA100-9</strain>
    </source>
</reference>
<dbReference type="PANTHER" id="PTHR33452">
    <property type="entry name" value="OXIDOREDUCTASE CATD-RELATED"/>
    <property type="match status" value="1"/>
</dbReference>
<dbReference type="KEGG" id="fin:KQS_05515"/>
<comment type="similarity">
    <text evidence="2">Belongs to the DoxX family.</text>
</comment>
<dbReference type="InterPro" id="IPR032808">
    <property type="entry name" value="DoxX"/>
</dbReference>
<dbReference type="STRING" id="1094466.KQS_05515"/>
<keyword evidence="4 7" id="KW-0812">Transmembrane</keyword>
<dbReference type="PANTHER" id="PTHR33452:SF1">
    <property type="entry name" value="INNER MEMBRANE PROTEIN YPHA-RELATED"/>
    <property type="match status" value="1"/>
</dbReference>
<dbReference type="InterPro" id="IPR051907">
    <property type="entry name" value="DoxX-like_oxidoreductase"/>
</dbReference>
<evidence type="ECO:0008006" key="10">
    <source>
        <dbReference type="Google" id="ProtNLM"/>
    </source>
</evidence>
<evidence type="ECO:0000256" key="1">
    <source>
        <dbReference type="ARBA" id="ARBA00004651"/>
    </source>
</evidence>
<accession>H8XV99</accession>
<gene>
    <name evidence="8" type="ordered locus">KQS_05515</name>
</gene>
<proteinExistence type="inferred from homology"/>
<evidence type="ECO:0000256" key="3">
    <source>
        <dbReference type="ARBA" id="ARBA00022475"/>
    </source>
</evidence>
<evidence type="ECO:0000313" key="9">
    <source>
        <dbReference type="Proteomes" id="UP000007599"/>
    </source>
</evidence>
<keyword evidence="5 7" id="KW-1133">Transmembrane helix</keyword>
<feature type="transmembrane region" description="Helical" evidence="7">
    <location>
        <begin position="58"/>
        <end position="80"/>
    </location>
</feature>
<dbReference type="HOGENOM" id="CLU_1783423_0_0_10"/>
<dbReference type="eggNOG" id="COG2259">
    <property type="taxonomic scope" value="Bacteria"/>
</dbReference>